<organism evidence="3">
    <name type="scientific">Mesoaciditoga lauensis</name>
    <dbReference type="NCBI Taxonomy" id="1495039"/>
    <lineage>
        <taxon>Bacteria</taxon>
        <taxon>Thermotogati</taxon>
        <taxon>Thermotogota</taxon>
        <taxon>Thermotogae</taxon>
        <taxon>Mesoaciditogales</taxon>
        <taxon>Mesoaciditogaceae</taxon>
        <taxon>Mesoaciditoga</taxon>
    </lineage>
</organism>
<evidence type="ECO:0000313" key="3">
    <source>
        <dbReference type="EMBL" id="HGE75060.1"/>
    </source>
</evidence>
<dbReference type="InterPro" id="IPR039424">
    <property type="entry name" value="SBP_5"/>
</dbReference>
<dbReference type="PANTHER" id="PTHR30290:SF34">
    <property type="entry name" value="ABC TRANSPORTER, PERIPLASMIC OLIGO-PEPTIDE BINDING PROTEIN, PUTATIVE-RELATED"/>
    <property type="match status" value="1"/>
</dbReference>
<feature type="signal peptide" evidence="1">
    <location>
        <begin position="1"/>
        <end position="22"/>
    </location>
</feature>
<feature type="domain" description="Solute-binding protein family 5" evidence="2">
    <location>
        <begin position="80"/>
        <end position="539"/>
    </location>
</feature>
<feature type="chain" id="PRO_5031515011" evidence="1">
    <location>
        <begin position="23"/>
        <end position="624"/>
    </location>
</feature>
<evidence type="ECO:0000259" key="2">
    <source>
        <dbReference type="Pfam" id="PF00496"/>
    </source>
</evidence>
<dbReference type="Pfam" id="PF00496">
    <property type="entry name" value="SBP_bac_5"/>
    <property type="match status" value="1"/>
</dbReference>
<comment type="caution">
    <text evidence="3">The sequence shown here is derived from an EMBL/GenBank/DDBJ whole genome shotgun (WGS) entry which is preliminary data.</text>
</comment>
<dbReference type="EMBL" id="DTPE01000118">
    <property type="protein sequence ID" value="HGE75060.1"/>
    <property type="molecule type" value="Genomic_DNA"/>
</dbReference>
<dbReference type="Gene3D" id="3.10.105.10">
    <property type="entry name" value="Dipeptide-binding Protein, Domain 3"/>
    <property type="match status" value="1"/>
</dbReference>
<dbReference type="InterPro" id="IPR000914">
    <property type="entry name" value="SBP_5_dom"/>
</dbReference>
<reference evidence="3" key="1">
    <citation type="journal article" date="2020" name="mSystems">
        <title>Genome- and Community-Level Interaction Insights into Carbon Utilization and Element Cycling Functions of Hydrothermarchaeota in Hydrothermal Sediment.</title>
        <authorList>
            <person name="Zhou Z."/>
            <person name="Liu Y."/>
            <person name="Xu W."/>
            <person name="Pan J."/>
            <person name="Luo Z.H."/>
            <person name="Li M."/>
        </authorList>
    </citation>
    <scope>NUCLEOTIDE SEQUENCE [LARGE SCALE GENOMIC DNA]</scope>
    <source>
        <strain evidence="3">SpSt-966</strain>
    </source>
</reference>
<dbReference type="AlphaFoldDB" id="A0A7V3VSV3"/>
<dbReference type="GO" id="GO:0015833">
    <property type="term" value="P:peptide transport"/>
    <property type="evidence" value="ECO:0007669"/>
    <property type="project" value="TreeGrafter"/>
</dbReference>
<dbReference type="GO" id="GO:0042597">
    <property type="term" value="C:periplasmic space"/>
    <property type="evidence" value="ECO:0007669"/>
    <property type="project" value="UniProtKB-ARBA"/>
</dbReference>
<dbReference type="PIRSF" id="PIRSF002741">
    <property type="entry name" value="MppA"/>
    <property type="match status" value="1"/>
</dbReference>
<dbReference type="SUPFAM" id="SSF53850">
    <property type="entry name" value="Periplasmic binding protein-like II"/>
    <property type="match status" value="1"/>
</dbReference>
<accession>A0A7V3VSV3</accession>
<dbReference type="InterPro" id="IPR030678">
    <property type="entry name" value="Peptide/Ni-bd"/>
</dbReference>
<dbReference type="GO" id="GO:1904680">
    <property type="term" value="F:peptide transmembrane transporter activity"/>
    <property type="evidence" value="ECO:0007669"/>
    <property type="project" value="TreeGrafter"/>
</dbReference>
<evidence type="ECO:0000256" key="1">
    <source>
        <dbReference type="SAM" id="SignalP"/>
    </source>
</evidence>
<proteinExistence type="predicted"/>
<keyword evidence="1" id="KW-0732">Signal</keyword>
<dbReference type="PANTHER" id="PTHR30290">
    <property type="entry name" value="PERIPLASMIC BINDING COMPONENT OF ABC TRANSPORTER"/>
    <property type="match status" value="1"/>
</dbReference>
<dbReference type="Gene3D" id="3.40.190.10">
    <property type="entry name" value="Periplasmic binding protein-like II"/>
    <property type="match status" value="1"/>
</dbReference>
<protein>
    <submittedName>
        <fullName evidence="3">ABC transporter substrate-binding protein</fullName>
    </submittedName>
</protein>
<gene>
    <name evidence="3" type="ORF">ENX73_02915</name>
</gene>
<dbReference type="CDD" id="cd08512">
    <property type="entry name" value="PBP2_NikA_DppA_OppA_like_7"/>
    <property type="match status" value="1"/>
</dbReference>
<name>A0A7V3VSV3_9BACT</name>
<dbReference type="GO" id="GO:0043190">
    <property type="term" value="C:ATP-binding cassette (ABC) transporter complex"/>
    <property type="evidence" value="ECO:0007669"/>
    <property type="project" value="InterPro"/>
</dbReference>
<sequence>MKKFLVFAVICALFVIMGIAQNVVNPDTIVYEEPGPFQSLDPAWEYDTTSAEVIWQLYDSLLQYDGTSTTKLLPMLSTNVPSVADGTILDNGTTYVFHIRQDVYFHNGDLLTPQDVVYSLERLVLLDYSGGPSWMLAEPLLPMINGNYVLTIVQEVAKELGLSDPLNYTSLSSLDIFATGTKVPLNDKYKKALIDAFDLLANDFEIKGNDVIIHLPQPFEPFLYTLAKGGICESVILDEKWCAENKAWDGKADDWWYYHNPALSQDTLTNIENGTGPYFLKYYTPGREVVFQRFDKYWAGPAPTKYAIIKYVNEFTTRLLDLESGQADAIYVPVENLYEVENNNNIKVSVYPQLSVYELNFTFNLVTQGNPYIGSGKLDGNGIPPDFFSNLDVRKGFEYLFPYKAYINEAYNNLALQPNGAIMKGLFGYSPDLPKYEQNLLKAAEYLKKAYNGELWEKGFKFSAAYESGDTTEQIALTALSNAAREINPKFQINVVGELWPNLLSDSLSFKLPIFTMGYLADYPDPYDLAYAYYSSTGIFGAFIGQSFVNFAQKNLDPLVNDLLTTSNLSKRAEIVKQLEELDYKDALYIWTDQPFGIFVSRTWLKGWYPNGVRPGIDFYSLSK</sequence>